<dbReference type="InterPro" id="IPR039261">
    <property type="entry name" value="FNR_nucleotide-bd"/>
</dbReference>
<evidence type="ECO:0000313" key="14">
    <source>
        <dbReference type="Proteomes" id="UP000032680"/>
    </source>
</evidence>
<dbReference type="GO" id="GO:0051536">
    <property type="term" value="F:iron-sulfur cluster binding"/>
    <property type="evidence" value="ECO:0007669"/>
    <property type="project" value="UniProtKB-KW"/>
</dbReference>
<dbReference type="InterPro" id="IPR017896">
    <property type="entry name" value="4Fe4S_Fe-S-bd"/>
</dbReference>
<protein>
    <submittedName>
        <fullName evidence="13">Benzoyl-CoA oxygenase</fullName>
    </submittedName>
</protein>
<reference evidence="13 14" key="1">
    <citation type="submission" date="2012-11" db="EMBL/GenBank/DDBJ databases">
        <title>Whole genome sequence of Acidisphaera rubrifaciens HS-AP3.</title>
        <authorList>
            <person name="Azuma Y."/>
            <person name="Higashiura N."/>
            <person name="Hirakawa H."/>
            <person name="Matsushita K."/>
        </authorList>
    </citation>
    <scope>NUCLEOTIDE SEQUENCE [LARGE SCALE GENOMIC DNA]</scope>
    <source>
        <strain evidence="13 14">HS-AP3</strain>
    </source>
</reference>
<dbReference type="Pfam" id="PF00175">
    <property type="entry name" value="NAD_binding_1"/>
    <property type="match status" value="1"/>
</dbReference>
<evidence type="ECO:0000256" key="9">
    <source>
        <dbReference type="PIRNR" id="PIRNR000361"/>
    </source>
</evidence>
<keyword evidence="5 9" id="KW-0521">NADP</keyword>
<dbReference type="InterPro" id="IPR017900">
    <property type="entry name" value="4Fe4S_Fe_S_CS"/>
</dbReference>
<feature type="domain" description="FAD-binding FR-type" evidence="12">
    <location>
        <begin position="137"/>
        <end position="260"/>
    </location>
</feature>
<keyword evidence="4 9" id="KW-0274">FAD</keyword>
<keyword evidence="2 9" id="KW-0285">Flavoprotein</keyword>
<dbReference type="InterPro" id="IPR001433">
    <property type="entry name" value="OxRdtase_FAD/NAD-bd"/>
</dbReference>
<dbReference type="NCBIfam" id="TIGR03224">
    <property type="entry name" value="benzo_boxA"/>
    <property type="match status" value="1"/>
</dbReference>
<dbReference type="Gene3D" id="3.40.50.80">
    <property type="entry name" value="Nucleotide-binding domain of ferredoxin-NADP reductase (FNR) module"/>
    <property type="match status" value="1"/>
</dbReference>
<dbReference type="PROSITE" id="PS00198">
    <property type="entry name" value="4FE4S_FER_1"/>
    <property type="match status" value="2"/>
</dbReference>
<organism evidence="13 14">
    <name type="scientific">Acidisphaera rubrifaciens HS-AP3</name>
    <dbReference type="NCBI Taxonomy" id="1231350"/>
    <lineage>
        <taxon>Bacteria</taxon>
        <taxon>Pseudomonadati</taxon>
        <taxon>Pseudomonadota</taxon>
        <taxon>Alphaproteobacteria</taxon>
        <taxon>Acetobacterales</taxon>
        <taxon>Acetobacteraceae</taxon>
        <taxon>Acidisphaera</taxon>
    </lineage>
</organism>
<dbReference type="SUPFAM" id="SSF52343">
    <property type="entry name" value="Ferredoxin reductase-like, C-terminal NADP-linked domain"/>
    <property type="match status" value="1"/>
</dbReference>
<keyword evidence="7" id="KW-0408">Iron</keyword>
<dbReference type="InterPro" id="IPR015701">
    <property type="entry name" value="FNR"/>
</dbReference>
<dbReference type="GO" id="GO:0016491">
    <property type="term" value="F:oxidoreductase activity"/>
    <property type="evidence" value="ECO:0007669"/>
    <property type="project" value="UniProtKB-KW"/>
</dbReference>
<feature type="domain" description="4Fe-4S ferredoxin-type" evidence="11">
    <location>
        <begin position="46"/>
        <end position="73"/>
    </location>
</feature>
<feature type="binding site" evidence="10">
    <location>
        <position position="199"/>
    </location>
    <ligand>
        <name>NADP(+)</name>
        <dbReference type="ChEBI" id="CHEBI:58349"/>
    </ligand>
</feature>
<gene>
    <name evidence="13" type="ORF">Asru_0011_04</name>
</gene>
<name>A0A0D6P2I0_9PROT</name>
<dbReference type="PIRSF" id="PIRSF501177">
    <property type="entry name" value="BoxA"/>
    <property type="match status" value="1"/>
</dbReference>
<keyword evidence="14" id="KW-1185">Reference proteome</keyword>
<dbReference type="Gene3D" id="3.30.70.20">
    <property type="match status" value="1"/>
</dbReference>
<feature type="binding site" evidence="10">
    <location>
        <begin position="367"/>
        <end position="368"/>
    </location>
    <ligand>
        <name>NADP(+)</name>
        <dbReference type="ChEBI" id="CHEBI:58349"/>
    </ligand>
</feature>
<dbReference type="GO" id="GO:0046872">
    <property type="term" value="F:metal ion binding"/>
    <property type="evidence" value="ECO:0007669"/>
    <property type="project" value="UniProtKB-KW"/>
</dbReference>
<comment type="cofactor">
    <cofactor evidence="1">
        <name>FAD</name>
        <dbReference type="ChEBI" id="CHEBI:57692"/>
    </cofactor>
</comment>
<dbReference type="SUPFAM" id="SSF63380">
    <property type="entry name" value="Riboflavin synthase domain-like"/>
    <property type="match status" value="1"/>
</dbReference>
<sequence length="408" mass="43855">MTATDTLAAGAAQAKQHVIDPEVCIRCNTCEATCPVGAVTHDANNYVVDPSICNYCMDCIAPCPTGSIDHWLTVATPFTLEDQFGWTELPPEPAQEPADALDAEAAALIADAHARAGGRATAPASAAKPRINVFNRAEPARATVAGNYRITAADTDSDVRHLILDFGAVPFPVLEGQSIGVTPPGTDSNGRPHAMRLYSVCSARDGEKPGANNLALTVKRVAERQPDGSVFRGVASNWLCDLPRGATLDVVGPFGATFLMPDDPQADIIMICTGTGSAPFRAFTERRRRAMPWASGRLYLFFGARTPQELPYFGPLQKVPDKLLDKELVYSRLPDAPREYVQDRMLTRATDLAALLPRATTHIYVCGLRGLEDGVEAVLTEIAAAQGIDWQALRAAMLADGRLHVETY</sequence>
<accession>A0A0D6P2I0</accession>
<feature type="binding site" evidence="10">
    <location>
        <position position="275"/>
    </location>
    <ligand>
        <name>NADP(+)</name>
        <dbReference type="ChEBI" id="CHEBI:58349"/>
    </ligand>
</feature>
<evidence type="ECO:0000256" key="3">
    <source>
        <dbReference type="ARBA" id="ARBA00022723"/>
    </source>
</evidence>
<dbReference type="OrthoDB" id="9791166at2"/>
<evidence type="ECO:0000256" key="6">
    <source>
        <dbReference type="ARBA" id="ARBA00023002"/>
    </source>
</evidence>
<feature type="binding site" evidence="10">
    <location>
        <position position="219"/>
    </location>
    <ligand>
        <name>NADP(+)</name>
        <dbReference type="ChEBI" id="CHEBI:58349"/>
    </ligand>
</feature>
<dbReference type="InterPro" id="IPR017938">
    <property type="entry name" value="Riboflavin_synthase-like_b-brl"/>
</dbReference>
<evidence type="ECO:0000259" key="12">
    <source>
        <dbReference type="PROSITE" id="PS51384"/>
    </source>
</evidence>
<dbReference type="Pfam" id="PF12838">
    <property type="entry name" value="Fer4_7"/>
    <property type="match status" value="1"/>
</dbReference>
<feature type="domain" description="4Fe-4S ferredoxin-type" evidence="11">
    <location>
        <begin position="15"/>
        <end position="44"/>
    </location>
</feature>
<dbReference type="PRINTS" id="PR00371">
    <property type="entry name" value="FPNCR"/>
</dbReference>
<evidence type="ECO:0000256" key="10">
    <source>
        <dbReference type="PIRSR" id="PIRSR000361-1"/>
    </source>
</evidence>
<dbReference type="EMBL" id="BANB01000011">
    <property type="protein sequence ID" value="GAN75867.1"/>
    <property type="molecule type" value="Genomic_DNA"/>
</dbReference>
<proteinExistence type="predicted"/>
<keyword evidence="3" id="KW-0479">Metal-binding</keyword>
<dbReference type="Proteomes" id="UP000032680">
    <property type="component" value="Unassembled WGS sequence"/>
</dbReference>
<dbReference type="InterPro" id="IPR001709">
    <property type="entry name" value="Flavoprot_Pyr_Nucl_cyt_Rdtase"/>
</dbReference>
<feature type="binding site" evidence="10">
    <location>
        <position position="406"/>
    </location>
    <ligand>
        <name>NADP(+)</name>
        <dbReference type="ChEBI" id="CHEBI:58349"/>
    </ligand>
</feature>
<dbReference type="PANTHER" id="PTHR43314">
    <property type="match status" value="1"/>
</dbReference>
<evidence type="ECO:0000313" key="13">
    <source>
        <dbReference type="EMBL" id="GAN75867.1"/>
    </source>
</evidence>
<evidence type="ECO:0000256" key="1">
    <source>
        <dbReference type="ARBA" id="ARBA00001974"/>
    </source>
</evidence>
<dbReference type="Gene3D" id="2.40.30.10">
    <property type="entry name" value="Translation factors"/>
    <property type="match status" value="1"/>
</dbReference>
<dbReference type="AlphaFoldDB" id="A0A0D6P2I0"/>
<evidence type="ECO:0000259" key="11">
    <source>
        <dbReference type="PROSITE" id="PS51379"/>
    </source>
</evidence>
<dbReference type="InterPro" id="IPR017927">
    <property type="entry name" value="FAD-bd_FR_type"/>
</dbReference>
<evidence type="ECO:0000256" key="2">
    <source>
        <dbReference type="ARBA" id="ARBA00022630"/>
    </source>
</evidence>
<keyword evidence="8" id="KW-0411">Iron-sulfur</keyword>
<keyword evidence="6 9" id="KW-0560">Oxidoreductase</keyword>
<evidence type="ECO:0000256" key="5">
    <source>
        <dbReference type="ARBA" id="ARBA00022857"/>
    </source>
</evidence>
<evidence type="ECO:0000256" key="7">
    <source>
        <dbReference type="ARBA" id="ARBA00023004"/>
    </source>
</evidence>
<dbReference type="PROSITE" id="PS51379">
    <property type="entry name" value="4FE4S_FER_2"/>
    <property type="match status" value="2"/>
</dbReference>
<dbReference type="SUPFAM" id="SSF54862">
    <property type="entry name" value="4Fe-4S ferredoxins"/>
    <property type="match status" value="1"/>
</dbReference>
<dbReference type="InterPro" id="IPR017634">
    <property type="entry name" value="Benzoyl_CoA_Oase_BoxA"/>
</dbReference>
<dbReference type="PROSITE" id="PS51384">
    <property type="entry name" value="FAD_FR"/>
    <property type="match status" value="1"/>
</dbReference>
<evidence type="ECO:0000256" key="8">
    <source>
        <dbReference type="ARBA" id="ARBA00023014"/>
    </source>
</evidence>
<comment type="caution">
    <text evidence="13">The sequence shown here is derived from an EMBL/GenBank/DDBJ whole genome shotgun (WGS) entry which is preliminary data.</text>
</comment>
<evidence type="ECO:0000256" key="4">
    <source>
        <dbReference type="ARBA" id="ARBA00022827"/>
    </source>
</evidence>
<feature type="binding site" evidence="10">
    <location>
        <begin position="331"/>
        <end position="332"/>
    </location>
    <ligand>
        <name>NADP(+)</name>
        <dbReference type="ChEBI" id="CHEBI:58349"/>
    </ligand>
</feature>
<dbReference type="RefSeq" id="WP_048859609.1">
    <property type="nucleotide sequence ID" value="NZ_BANB01000011.1"/>
</dbReference>
<dbReference type="PIRSF" id="PIRSF000361">
    <property type="entry name" value="Frd-NADP+_RD"/>
    <property type="match status" value="1"/>
</dbReference>